<dbReference type="OrthoDB" id="5403091at2759"/>
<feature type="compositionally biased region" description="Polar residues" evidence="1">
    <location>
        <begin position="1"/>
        <end position="12"/>
    </location>
</feature>
<feature type="region of interest" description="Disordered" evidence="1">
    <location>
        <begin position="1"/>
        <end position="63"/>
    </location>
</feature>
<dbReference type="RefSeq" id="XP_045951846.1">
    <property type="nucleotide sequence ID" value="XM_046104171.1"/>
</dbReference>
<reference evidence="2" key="1">
    <citation type="journal article" date="2021" name="Nat. Commun.">
        <title>Genetic determinants of endophytism in the Arabidopsis root mycobiome.</title>
        <authorList>
            <person name="Mesny F."/>
            <person name="Miyauchi S."/>
            <person name="Thiergart T."/>
            <person name="Pickel B."/>
            <person name="Atanasova L."/>
            <person name="Karlsson M."/>
            <person name="Huettel B."/>
            <person name="Barry K.W."/>
            <person name="Haridas S."/>
            <person name="Chen C."/>
            <person name="Bauer D."/>
            <person name="Andreopoulos W."/>
            <person name="Pangilinan J."/>
            <person name="LaButti K."/>
            <person name="Riley R."/>
            <person name="Lipzen A."/>
            <person name="Clum A."/>
            <person name="Drula E."/>
            <person name="Henrissat B."/>
            <person name="Kohler A."/>
            <person name="Grigoriev I.V."/>
            <person name="Martin F.M."/>
            <person name="Hacquard S."/>
        </authorList>
    </citation>
    <scope>NUCLEOTIDE SEQUENCE</scope>
    <source>
        <strain evidence="2">MPI-SDFR-AT-0073</strain>
    </source>
</reference>
<evidence type="ECO:0000313" key="2">
    <source>
        <dbReference type="EMBL" id="KAH6645332.1"/>
    </source>
</evidence>
<dbReference type="PANTHER" id="PTHR38797:SF7">
    <property type="entry name" value="TRANSCRIPTION FACTOR DOMAIN-CONTAINING PROTEIN"/>
    <property type="match status" value="1"/>
</dbReference>
<evidence type="ECO:0000256" key="1">
    <source>
        <dbReference type="SAM" id="MobiDB-lite"/>
    </source>
</evidence>
<name>A0A9P8UAZ3_9PEZI</name>
<gene>
    <name evidence="2" type="ORF">BKA67DRAFT_584804</name>
</gene>
<organism evidence="2 3">
    <name type="scientific">Truncatella angustata</name>
    <dbReference type="NCBI Taxonomy" id="152316"/>
    <lineage>
        <taxon>Eukaryota</taxon>
        <taxon>Fungi</taxon>
        <taxon>Dikarya</taxon>
        <taxon>Ascomycota</taxon>
        <taxon>Pezizomycotina</taxon>
        <taxon>Sordariomycetes</taxon>
        <taxon>Xylariomycetidae</taxon>
        <taxon>Amphisphaeriales</taxon>
        <taxon>Sporocadaceae</taxon>
        <taxon>Truncatella</taxon>
    </lineage>
</organism>
<proteinExistence type="predicted"/>
<accession>A0A9P8UAZ3</accession>
<evidence type="ECO:0000313" key="3">
    <source>
        <dbReference type="Proteomes" id="UP000758603"/>
    </source>
</evidence>
<comment type="caution">
    <text evidence="2">The sequence shown here is derived from an EMBL/GenBank/DDBJ whole genome shotgun (WGS) entry which is preliminary data.</text>
</comment>
<dbReference type="Proteomes" id="UP000758603">
    <property type="component" value="Unassembled WGS sequence"/>
</dbReference>
<protein>
    <submittedName>
        <fullName evidence="2">Uncharacterized protein</fullName>
    </submittedName>
</protein>
<dbReference type="AlphaFoldDB" id="A0A9P8UAZ3"/>
<dbReference type="GeneID" id="70133062"/>
<dbReference type="InterPro" id="IPR053204">
    <property type="entry name" value="Oxopyrrolidines_Biosynth-assoc"/>
</dbReference>
<feature type="compositionally biased region" description="Low complexity" evidence="1">
    <location>
        <begin position="24"/>
        <end position="39"/>
    </location>
</feature>
<dbReference type="Pfam" id="PF12311">
    <property type="entry name" value="DUF3632"/>
    <property type="match status" value="1"/>
</dbReference>
<keyword evidence="3" id="KW-1185">Reference proteome</keyword>
<dbReference type="EMBL" id="JAGPXC010000011">
    <property type="protein sequence ID" value="KAH6645332.1"/>
    <property type="molecule type" value="Genomic_DNA"/>
</dbReference>
<dbReference type="PANTHER" id="PTHR38797">
    <property type="entry name" value="NUCLEAR PORE COMPLEX PROTEIN NUP85-RELATED"/>
    <property type="match status" value="1"/>
</dbReference>
<dbReference type="InterPro" id="IPR022085">
    <property type="entry name" value="OpdG"/>
</dbReference>
<sequence length="375" mass="40909">MTLLTSQTSEGSGSPPDADTPTAGSSSSLGPVPSGQLSSRARVSGIARESQASAARRDRDNNRLHITADSMRLSVNHRYKHFQAPIVTFEWDMHDLWHTYYLASKHISAQHPAQDRLALQLIALKGQGVLNRPNPKKESATTAIEVEEAMTANGRIWADLPFLVGDMTQYWITDFPKMSAAQRLNFAQFLAKLAKVSLIAEDDLCGIGLVVLRDALETTRPLGQMQLEEGAVIHAIDEEDVLRRAHDISIAGLLPSANAWLFEAGAKLIQLSDQNWNNCTTASGIAGEPIGMHAPGFSSQRWLYWLRRLEEIANAAASHSPDLSDYAAKMVGNMLAAVEEADDASLVKRAVRENRSATDKRNHAHIQLLGAPGHG</sequence>